<evidence type="ECO:0000313" key="1">
    <source>
        <dbReference type="EMBL" id="MPC81699.1"/>
    </source>
</evidence>
<evidence type="ECO:0000313" key="2">
    <source>
        <dbReference type="Proteomes" id="UP000324222"/>
    </source>
</evidence>
<dbReference type="Proteomes" id="UP000324222">
    <property type="component" value="Unassembled WGS sequence"/>
</dbReference>
<comment type="caution">
    <text evidence="1">The sequence shown here is derived from an EMBL/GenBank/DDBJ whole genome shotgun (WGS) entry which is preliminary data.</text>
</comment>
<name>A0A5B7IIM7_PORTR</name>
<keyword evidence="2" id="KW-1185">Reference proteome</keyword>
<reference evidence="1 2" key="1">
    <citation type="submission" date="2019-05" db="EMBL/GenBank/DDBJ databases">
        <title>Another draft genome of Portunus trituberculatus and its Hox gene families provides insights of decapod evolution.</title>
        <authorList>
            <person name="Jeong J.-H."/>
            <person name="Song I."/>
            <person name="Kim S."/>
            <person name="Choi T."/>
            <person name="Kim D."/>
            <person name="Ryu S."/>
            <person name="Kim W."/>
        </authorList>
    </citation>
    <scope>NUCLEOTIDE SEQUENCE [LARGE SCALE GENOMIC DNA]</scope>
    <source>
        <tissue evidence="1">Muscle</tissue>
    </source>
</reference>
<gene>
    <name evidence="1" type="ORF">E2C01_076330</name>
</gene>
<sequence length="63" mass="7047">MDAKGTAPTQHENHHSKIYRIAKCHILTLTSVRLYISASSSSRHSAVMPERCTSRGARGVRRK</sequence>
<accession>A0A5B7IIM7</accession>
<proteinExistence type="predicted"/>
<organism evidence="1 2">
    <name type="scientific">Portunus trituberculatus</name>
    <name type="common">Swimming crab</name>
    <name type="synonym">Neptunus trituberculatus</name>
    <dbReference type="NCBI Taxonomy" id="210409"/>
    <lineage>
        <taxon>Eukaryota</taxon>
        <taxon>Metazoa</taxon>
        <taxon>Ecdysozoa</taxon>
        <taxon>Arthropoda</taxon>
        <taxon>Crustacea</taxon>
        <taxon>Multicrustacea</taxon>
        <taxon>Malacostraca</taxon>
        <taxon>Eumalacostraca</taxon>
        <taxon>Eucarida</taxon>
        <taxon>Decapoda</taxon>
        <taxon>Pleocyemata</taxon>
        <taxon>Brachyura</taxon>
        <taxon>Eubrachyura</taxon>
        <taxon>Portunoidea</taxon>
        <taxon>Portunidae</taxon>
        <taxon>Portuninae</taxon>
        <taxon>Portunus</taxon>
    </lineage>
</organism>
<protein>
    <submittedName>
        <fullName evidence="1">Uncharacterized protein</fullName>
    </submittedName>
</protein>
<dbReference type="EMBL" id="VSRR010057706">
    <property type="protein sequence ID" value="MPC81699.1"/>
    <property type="molecule type" value="Genomic_DNA"/>
</dbReference>
<dbReference type="AlphaFoldDB" id="A0A5B7IIM7"/>